<evidence type="ECO:0000313" key="2">
    <source>
        <dbReference type="EMBL" id="QLG46032.1"/>
    </source>
</evidence>
<feature type="transmembrane region" description="Helical" evidence="1">
    <location>
        <begin position="120"/>
        <end position="140"/>
    </location>
</feature>
<keyword evidence="1" id="KW-0472">Membrane</keyword>
<proteinExistence type="predicted"/>
<evidence type="ECO:0000313" key="3">
    <source>
        <dbReference type="Proteomes" id="UP000509302"/>
    </source>
</evidence>
<keyword evidence="1" id="KW-0812">Transmembrane</keyword>
<dbReference type="KEGG" id="cagg:HYG79_11985"/>
<dbReference type="RefSeq" id="WP_179242318.1">
    <property type="nucleotide sequence ID" value="NZ_CP058595.1"/>
</dbReference>
<protein>
    <submittedName>
        <fullName evidence="2">Uncharacterized protein</fullName>
    </submittedName>
</protein>
<evidence type="ECO:0000256" key="1">
    <source>
        <dbReference type="SAM" id="Phobius"/>
    </source>
</evidence>
<gene>
    <name evidence="2" type="ORF">HYG79_11985</name>
</gene>
<sequence>MNGLERAKLKDEILSYVLENGRCTDDELFKALGKPMEYIEDFHDLTLDIYIHYHIYFNMETRKSMVSNKKEISYDKTDKTHIFLKQGGCTAIEKKHIKEMNIEKNVKRASNKKTIVDAKYWWLPYAISGLSLLFAGWAAFKPAPNPPTKDEPLIEIQDRMDYIEGILMKQNDSLKNEIYEANLLIDSYEKEIVRAD</sequence>
<dbReference type="Proteomes" id="UP000509302">
    <property type="component" value="Chromosome"/>
</dbReference>
<accession>A0A7H9ARM3</accession>
<keyword evidence="1" id="KW-1133">Transmembrane helix</keyword>
<keyword evidence="3" id="KW-1185">Reference proteome</keyword>
<name>A0A7H9ARM3_9FLAO</name>
<reference evidence="2 3" key="1">
    <citation type="journal article" date="2006" name="Int. J. Syst. Evol. Microbiol.">
        <title>Costertonia aggregata gen. nov., sp. nov., a mesophilic marine bacterium of the family Flavobacteriaceae, isolated from a mature biofilm.</title>
        <authorList>
            <person name="Kwon K.K."/>
            <person name="Lee Y.K."/>
            <person name="Lee H.K."/>
        </authorList>
    </citation>
    <scope>NUCLEOTIDE SEQUENCE [LARGE SCALE GENOMIC DNA]</scope>
    <source>
        <strain evidence="2 3">KCCM 42265</strain>
    </source>
</reference>
<organism evidence="2 3">
    <name type="scientific">Costertonia aggregata</name>
    <dbReference type="NCBI Taxonomy" id="343403"/>
    <lineage>
        <taxon>Bacteria</taxon>
        <taxon>Pseudomonadati</taxon>
        <taxon>Bacteroidota</taxon>
        <taxon>Flavobacteriia</taxon>
        <taxon>Flavobacteriales</taxon>
        <taxon>Flavobacteriaceae</taxon>
        <taxon>Costertonia</taxon>
    </lineage>
</organism>
<dbReference type="AlphaFoldDB" id="A0A7H9ARM3"/>
<dbReference type="EMBL" id="CP058595">
    <property type="protein sequence ID" value="QLG46032.1"/>
    <property type="molecule type" value="Genomic_DNA"/>
</dbReference>